<dbReference type="InterPro" id="IPR002772">
    <property type="entry name" value="Glyco_hydro_3_C"/>
</dbReference>
<comment type="similarity">
    <text evidence="2">Belongs to the glycosyl hydrolase 3 family.</text>
</comment>
<evidence type="ECO:0000256" key="5">
    <source>
        <dbReference type="ARBA" id="ARBA00023295"/>
    </source>
</evidence>
<evidence type="ECO:0000259" key="6">
    <source>
        <dbReference type="SMART" id="SM01217"/>
    </source>
</evidence>
<comment type="caution">
    <text evidence="7">The sequence shown here is derived from an EMBL/GenBank/DDBJ whole genome shotgun (WGS) entry which is preliminary data.</text>
</comment>
<evidence type="ECO:0000256" key="2">
    <source>
        <dbReference type="ARBA" id="ARBA00005336"/>
    </source>
</evidence>
<gene>
    <name evidence="7" type="primary">bglB-5</name>
    <name evidence="7" type="ORF">Forpi1262_v007124</name>
</gene>
<evidence type="ECO:0000256" key="3">
    <source>
        <dbReference type="ARBA" id="ARBA00012744"/>
    </source>
</evidence>
<dbReference type="InterPro" id="IPR019800">
    <property type="entry name" value="Glyco_hydro_3_AS"/>
</dbReference>
<dbReference type="Pfam" id="PF14310">
    <property type="entry name" value="Fn3-like"/>
    <property type="match status" value="1"/>
</dbReference>
<keyword evidence="4" id="KW-0378">Hydrolase</keyword>
<sequence>MPSSDELSDGPNGARGSSIHDGPTAACFPAACSIASSFDVALAERVAIALADETLTKGARCILSPTICMHRHPLGGRNFESFSEDPFLTGQMGIASVRGIQSRGVSATVKHFVANEQETDRITVNTKVSERALREIYLKPFEMVVKDANPWAIMTSYNKINGTHADSHEHLLKEILRGEWNWKGLVVSDWGGINSVSASLNAGVDLEMPGPVQWRQKEAILEAISQGRVTEQVITQRARNVIEFVGRLSSFEDPDWQEPREKAIDRPEHRVLIREAGAKGIVLLKNSNRILPLTKEKVKGRKIAMFGYAKECLAHGGGSASVNPHYRVTPWDALHEAFADTDVELTFAKGKKSELSLLDGHPLDNKEVEIIGFLSPHDHTTYCVSLAGLGPSKLLVNDRLIHHQENPCLDAMAFLFGGAPVPEFELDLSKNMQYEIRIISAPLQSAGGKDQGFLEGQTGVRLGLISMTEYKKDLIPEAVELAKSADYSIIFTGNGPMWETEGQDQSGFHLPKQGSQDRLIDAVAAACPRSTIVVNSTGVAVALPWLDRVSALLQAWLPGQEAGHSICDVLTGTHNPEGHLTCTFMKELQSCPAYGNFPGRLDEQNKREVDYAEGVFVGYRHFDRLPRESINFPFGFGLSYTDFDIVLSEIFQTTEEEYLVRIQVSNLGEVQGAIAVQVYAGRKNYELKNNPLKALVGFEKVRLGPLESVGIEIPVRCRDLAHWQEQTARWVLEGGDYAIYVSKSAGEALSSSTITLKHRTYKP</sequence>
<feature type="domain" description="Fibronectin type III-like" evidence="6">
    <location>
        <begin position="674"/>
        <end position="745"/>
    </location>
</feature>
<accession>A0A8J5Q0R9</accession>
<evidence type="ECO:0000256" key="4">
    <source>
        <dbReference type="ARBA" id="ARBA00022801"/>
    </source>
</evidence>
<comment type="catalytic activity">
    <reaction evidence="1">
        <text>Hydrolysis of terminal, non-reducing beta-D-glucosyl residues with release of beta-D-glucose.</text>
        <dbReference type="EC" id="3.2.1.21"/>
    </reaction>
</comment>
<dbReference type="GO" id="GO:0008422">
    <property type="term" value="F:beta-glucosidase activity"/>
    <property type="evidence" value="ECO:0007669"/>
    <property type="project" value="UniProtKB-EC"/>
</dbReference>
<keyword evidence="5" id="KW-0326">Glycosidase</keyword>
<proteinExistence type="inferred from homology"/>
<dbReference type="PANTHER" id="PTHR42715">
    <property type="entry name" value="BETA-GLUCOSIDASE"/>
    <property type="match status" value="1"/>
</dbReference>
<name>A0A8J5Q0R9_FUSOX</name>
<dbReference type="EMBL" id="JAELUR010000004">
    <property type="protein sequence ID" value="KAG7432296.1"/>
    <property type="molecule type" value="Genomic_DNA"/>
</dbReference>
<dbReference type="AlphaFoldDB" id="A0A8J5Q0R9"/>
<dbReference type="SMART" id="SM01217">
    <property type="entry name" value="Fn3_like"/>
    <property type="match status" value="1"/>
</dbReference>
<dbReference type="InterPro" id="IPR001764">
    <property type="entry name" value="Glyco_hydro_3_N"/>
</dbReference>
<protein>
    <recommendedName>
        <fullName evidence="3">beta-glucosidase</fullName>
        <ecNumber evidence="3">3.2.1.21</ecNumber>
    </recommendedName>
</protein>
<evidence type="ECO:0000313" key="7">
    <source>
        <dbReference type="EMBL" id="KAG7432296.1"/>
    </source>
</evidence>
<organism evidence="7 8">
    <name type="scientific">Fusarium oxysporum f. sp. raphani</name>
    <dbReference type="NCBI Taxonomy" id="96318"/>
    <lineage>
        <taxon>Eukaryota</taxon>
        <taxon>Fungi</taxon>
        <taxon>Dikarya</taxon>
        <taxon>Ascomycota</taxon>
        <taxon>Pezizomycotina</taxon>
        <taxon>Sordariomycetes</taxon>
        <taxon>Hypocreomycetidae</taxon>
        <taxon>Hypocreales</taxon>
        <taxon>Nectriaceae</taxon>
        <taxon>Fusarium</taxon>
        <taxon>Fusarium oxysporum species complex</taxon>
    </lineage>
</organism>
<evidence type="ECO:0000313" key="8">
    <source>
        <dbReference type="Proteomes" id="UP000693942"/>
    </source>
</evidence>
<reference evidence="7" key="1">
    <citation type="submission" date="2021-04" db="EMBL/GenBank/DDBJ databases">
        <title>First draft genome resource for Brassicaceae pathogens Fusarium oxysporum f. sp. raphani and Fusarium oxysporum f. sp. rapae.</title>
        <authorList>
            <person name="Asai S."/>
        </authorList>
    </citation>
    <scope>NUCLEOTIDE SEQUENCE</scope>
    <source>
        <strain evidence="7">Tf1262</strain>
    </source>
</reference>
<dbReference type="Pfam" id="PF01915">
    <property type="entry name" value="Glyco_hydro_3_C"/>
    <property type="match status" value="1"/>
</dbReference>
<dbReference type="Proteomes" id="UP000693942">
    <property type="component" value="Unassembled WGS sequence"/>
</dbReference>
<dbReference type="PROSITE" id="PS00775">
    <property type="entry name" value="GLYCOSYL_HYDROL_F3"/>
    <property type="match status" value="1"/>
</dbReference>
<dbReference type="InterPro" id="IPR026891">
    <property type="entry name" value="Fn3-like"/>
</dbReference>
<dbReference type="UniPathway" id="UPA00696"/>
<dbReference type="PANTHER" id="PTHR42715:SF3">
    <property type="entry name" value="BETA-GLUCOSIDASE B-RELATED"/>
    <property type="match status" value="1"/>
</dbReference>
<dbReference type="Pfam" id="PF00933">
    <property type="entry name" value="Glyco_hydro_3"/>
    <property type="match status" value="1"/>
</dbReference>
<dbReference type="InterPro" id="IPR050288">
    <property type="entry name" value="Cellulose_deg_GH3"/>
</dbReference>
<evidence type="ECO:0000256" key="1">
    <source>
        <dbReference type="ARBA" id="ARBA00000448"/>
    </source>
</evidence>
<dbReference type="EC" id="3.2.1.21" evidence="3"/>
<dbReference type="GO" id="GO:0030245">
    <property type="term" value="P:cellulose catabolic process"/>
    <property type="evidence" value="ECO:0007669"/>
    <property type="project" value="UniProtKB-UniPathway"/>
</dbReference>